<protein>
    <recommendedName>
        <fullName evidence="3">Immunity protein 22</fullName>
    </recommendedName>
</protein>
<reference evidence="1 2" key="1">
    <citation type="submission" date="2024-02" db="EMBL/GenBank/DDBJ databases">
        <title>Rhodopirellula caenicola NBRC 110016.</title>
        <authorList>
            <person name="Ichikawa N."/>
            <person name="Katano-Makiyama Y."/>
            <person name="Hidaka K."/>
        </authorList>
    </citation>
    <scope>NUCLEOTIDE SEQUENCE [LARGE SCALE GENOMIC DNA]</scope>
    <source>
        <strain evidence="1 2">NBRC 110016</strain>
    </source>
</reference>
<keyword evidence="2" id="KW-1185">Reference proteome</keyword>
<name>A0ABP9W3H0_9BACT</name>
<sequence>MAMNISHIWIGVFDSGAPDDYFVEHYSDDDDAPINLFAAEQDETFYDHDWLEISFVDASESTDVRLFVDGHSYSEDYLDAVVEKAAGLGIERINVFVLADKNEFSSPRSVVGEKYRLEYLGEFTCNT</sequence>
<gene>
    <name evidence="1" type="ORF">Rcae01_06207</name>
</gene>
<dbReference type="EMBL" id="BAABRO010000026">
    <property type="protein sequence ID" value="GAA5510697.1"/>
    <property type="molecule type" value="Genomic_DNA"/>
</dbReference>
<comment type="caution">
    <text evidence="1">The sequence shown here is derived from an EMBL/GenBank/DDBJ whole genome shotgun (WGS) entry which is preliminary data.</text>
</comment>
<organism evidence="1 2">
    <name type="scientific">Novipirellula caenicola</name>
    <dbReference type="NCBI Taxonomy" id="1536901"/>
    <lineage>
        <taxon>Bacteria</taxon>
        <taxon>Pseudomonadati</taxon>
        <taxon>Planctomycetota</taxon>
        <taxon>Planctomycetia</taxon>
        <taxon>Pirellulales</taxon>
        <taxon>Pirellulaceae</taxon>
        <taxon>Novipirellula</taxon>
    </lineage>
</organism>
<dbReference type="InterPro" id="IPR025560">
    <property type="entry name" value="Imm22"/>
</dbReference>
<evidence type="ECO:0000313" key="1">
    <source>
        <dbReference type="EMBL" id="GAA5510697.1"/>
    </source>
</evidence>
<accession>A0ABP9W3H0</accession>
<evidence type="ECO:0000313" key="2">
    <source>
        <dbReference type="Proteomes" id="UP001416858"/>
    </source>
</evidence>
<proteinExistence type="predicted"/>
<evidence type="ECO:0008006" key="3">
    <source>
        <dbReference type="Google" id="ProtNLM"/>
    </source>
</evidence>
<dbReference type="Pfam" id="PF14112">
    <property type="entry name" value="DUF4284"/>
    <property type="match status" value="1"/>
</dbReference>
<dbReference type="Proteomes" id="UP001416858">
    <property type="component" value="Unassembled WGS sequence"/>
</dbReference>